<dbReference type="AlphaFoldDB" id="A0A0L0N8H2"/>
<comment type="caution">
    <text evidence="2">The sequence shown here is derived from an EMBL/GenBank/DDBJ whole genome shotgun (WGS) entry which is preliminary data.</text>
</comment>
<feature type="region of interest" description="Disordered" evidence="1">
    <location>
        <begin position="107"/>
        <end position="135"/>
    </location>
</feature>
<evidence type="ECO:0000313" key="3">
    <source>
        <dbReference type="Proteomes" id="UP000036947"/>
    </source>
</evidence>
<evidence type="ECO:0000256" key="1">
    <source>
        <dbReference type="SAM" id="MobiDB-lite"/>
    </source>
</evidence>
<accession>A0A0L0N8H2</accession>
<feature type="compositionally biased region" description="Polar residues" evidence="1">
    <location>
        <begin position="57"/>
        <end position="66"/>
    </location>
</feature>
<sequence length="135" mass="14908">MGYLDATWMPGTSRCLLVPTTRWVVGNLGRGDPHSTQPKPSPASQPPWHGHIHGISSFPSIPQSNRYNHRPAPNSSQLRRLDHAHARTCVPPIRTAAAVGEWLALKSPAARSDAEGRSQLRRLRARVEAHAPPRR</sequence>
<proteinExistence type="predicted"/>
<feature type="region of interest" description="Disordered" evidence="1">
    <location>
        <begin position="28"/>
        <end position="76"/>
    </location>
</feature>
<name>A0A0L0N8H2_TOLOC</name>
<gene>
    <name evidence="2" type="ORF">TOPH_05296</name>
</gene>
<keyword evidence="3" id="KW-1185">Reference proteome</keyword>
<evidence type="ECO:0000313" key="2">
    <source>
        <dbReference type="EMBL" id="KND90085.1"/>
    </source>
</evidence>
<reference evidence="2 3" key="1">
    <citation type="journal article" date="2015" name="BMC Genomics">
        <title>The genome of the truffle-parasite Tolypocladium ophioglossoides and the evolution of antifungal peptaibiotics.</title>
        <authorList>
            <person name="Quandt C.A."/>
            <person name="Bushley K.E."/>
            <person name="Spatafora J.W."/>
        </authorList>
    </citation>
    <scope>NUCLEOTIDE SEQUENCE [LARGE SCALE GENOMIC DNA]</scope>
    <source>
        <strain evidence="2 3">CBS 100239</strain>
    </source>
</reference>
<organism evidence="2 3">
    <name type="scientific">Tolypocladium ophioglossoides (strain CBS 100239)</name>
    <name type="common">Snaketongue truffleclub</name>
    <name type="synonym">Elaphocordyceps ophioglossoides</name>
    <dbReference type="NCBI Taxonomy" id="1163406"/>
    <lineage>
        <taxon>Eukaryota</taxon>
        <taxon>Fungi</taxon>
        <taxon>Dikarya</taxon>
        <taxon>Ascomycota</taxon>
        <taxon>Pezizomycotina</taxon>
        <taxon>Sordariomycetes</taxon>
        <taxon>Hypocreomycetidae</taxon>
        <taxon>Hypocreales</taxon>
        <taxon>Ophiocordycipitaceae</taxon>
        <taxon>Tolypocladium</taxon>
    </lineage>
</organism>
<protein>
    <submittedName>
        <fullName evidence="2">Uncharacterized protein</fullName>
    </submittedName>
</protein>
<dbReference type="EMBL" id="LFRF01000015">
    <property type="protein sequence ID" value="KND90085.1"/>
    <property type="molecule type" value="Genomic_DNA"/>
</dbReference>
<dbReference type="Proteomes" id="UP000036947">
    <property type="component" value="Unassembled WGS sequence"/>
</dbReference>
<feature type="compositionally biased region" description="Basic and acidic residues" evidence="1">
    <location>
        <begin position="125"/>
        <end position="135"/>
    </location>
</feature>